<dbReference type="PANTHER" id="PTHR34580:SF1">
    <property type="entry name" value="PROTEIN PAFC"/>
    <property type="match status" value="1"/>
</dbReference>
<accession>A0AB38HB45</accession>
<feature type="domain" description="WCX" evidence="2">
    <location>
        <begin position="217"/>
        <end position="291"/>
    </location>
</feature>
<gene>
    <name evidence="3" type="ORF">NCTC8540_01877</name>
</gene>
<dbReference type="Pfam" id="PF13280">
    <property type="entry name" value="WYL"/>
    <property type="match status" value="1"/>
</dbReference>
<evidence type="ECO:0000259" key="1">
    <source>
        <dbReference type="Pfam" id="PF13280"/>
    </source>
</evidence>
<evidence type="ECO:0000259" key="2">
    <source>
        <dbReference type="Pfam" id="PF25583"/>
    </source>
</evidence>
<organism evidence="3 4">
    <name type="scientific">Canicola haemoglobinophilus</name>
    <dbReference type="NCBI Taxonomy" id="733"/>
    <lineage>
        <taxon>Bacteria</taxon>
        <taxon>Pseudomonadati</taxon>
        <taxon>Pseudomonadota</taxon>
        <taxon>Gammaproteobacteria</taxon>
        <taxon>Pasteurellales</taxon>
        <taxon>Pasteurellaceae</taxon>
        <taxon>Canicola</taxon>
    </lineage>
</organism>
<dbReference type="PROSITE" id="PS52050">
    <property type="entry name" value="WYL"/>
    <property type="match status" value="1"/>
</dbReference>
<dbReference type="InterPro" id="IPR026881">
    <property type="entry name" value="WYL_dom"/>
</dbReference>
<protein>
    <submittedName>
        <fullName evidence="3">Transcriptional regulator-like protein, helix-turn-helix domain-containing protein</fullName>
    </submittedName>
</protein>
<comment type="caution">
    <text evidence="3">The sequence shown here is derived from an EMBL/GenBank/DDBJ whole genome shotgun (WGS) entry which is preliminary data.</text>
</comment>
<sequence length="304" mass="35686">MKKNEILAKRISTILNKLNQGIRLDINQLAEDFETSIRTIQRDFKDRLNFLHWKEEGPRYYQLDRQKSGFLTEEDIQRFAVFASVSDLFPKIDRTFYQEKLLQSIQVKGLQYEDINGKEKEFEQLNQAIKNHQVISFSYYKNSTKQSKFYQVCPYSLTNKNGIWYLIGTEQNKQKTFCFTQMSHLQILAEQFEPNQKLIEEIQNNDSISHGNQISEILIKVSAYAAPYFLRRNLLPNQKLVHKSENGELILSSENVNELDIVPLVQYWIPHLVIISPSELQQKMVEKIQGYLLNHISNNMATSI</sequence>
<dbReference type="Proteomes" id="UP000254496">
    <property type="component" value="Unassembled WGS sequence"/>
</dbReference>
<dbReference type="RefSeq" id="WP_115073367.1">
    <property type="nucleotide sequence ID" value="NZ_UGHE01000002.1"/>
</dbReference>
<evidence type="ECO:0000313" key="3">
    <source>
        <dbReference type="EMBL" id="STO69346.1"/>
    </source>
</evidence>
<dbReference type="InterPro" id="IPR051534">
    <property type="entry name" value="CBASS_pafABC_assoc_protein"/>
</dbReference>
<dbReference type="AlphaFoldDB" id="A0AB38HB45"/>
<dbReference type="InterPro" id="IPR057727">
    <property type="entry name" value="WCX_dom"/>
</dbReference>
<proteinExistence type="predicted"/>
<dbReference type="EMBL" id="UGHJ01000001">
    <property type="protein sequence ID" value="STO69346.1"/>
    <property type="molecule type" value="Genomic_DNA"/>
</dbReference>
<feature type="domain" description="WYL" evidence="1">
    <location>
        <begin position="122"/>
        <end position="186"/>
    </location>
</feature>
<evidence type="ECO:0000313" key="4">
    <source>
        <dbReference type="Proteomes" id="UP000254496"/>
    </source>
</evidence>
<dbReference type="PANTHER" id="PTHR34580">
    <property type="match status" value="1"/>
</dbReference>
<dbReference type="Pfam" id="PF25583">
    <property type="entry name" value="WCX"/>
    <property type="match status" value="1"/>
</dbReference>
<reference evidence="3 4" key="1">
    <citation type="submission" date="2018-06" db="EMBL/GenBank/DDBJ databases">
        <authorList>
            <consortium name="Pathogen Informatics"/>
            <person name="Doyle S."/>
        </authorList>
    </citation>
    <scope>NUCLEOTIDE SEQUENCE [LARGE SCALE GENOMIC DNA]</scope>
    <source>
        <strain evidence="3 4">NCTC8540</strain>
    </source>
</reference>
<name>A0AB38HB45_9PAST</name>